<evidence type="ECO:0000313" key="2">
    <source>
        <dbReference type="Proteomes" id="UP000503222"/>
    </source>
</evidence>
<accession>A0A6G7YNM4</accession>
<evidence type="ECO:0000313" key="1">
    <source>
        <dbReference type="EMBL" id="QIK78342.1"/>
    </source>
</evidence>
<dbReference type="Proteomes" id="UP000503222">
    <property type="component" value="Chromosome"/>
</dbReference>
<protein>
    <submittedName>
        <fullName evidence="1">Uncharacterized protein</fullName>
    </submittedName>
</protein>
<dbReference type="RefSeq" id="WP_166410736.1">
    <property type="nucleotide sequence ID" value="NZ_CP049869.1"/>
</dbReference>
<reference evidence="1 2" key="1">
    <citation type="submission" date="2020-03" db="EMBL/GenBank/DDBJ databases">
        <title>Sphingomonas sp. nov., isolated from fish.</title>
        <authorList>
            <person name="Hyun D.-W."/>
            <person name="Bae J.-W."/>
        </authorList>
    </citation>
    <scope>NUCLEOTIDE SEQUENCE [LARGE SCALE GENOMIC DNA]</scope>
    <source>
        <strain evidence="1 2">HDW15B</strain>
    </source>
</reference>
<organism evidence="1 2">
    <name type="scientific">Sphingomonas piscis</name>
    <dbReference type="NCBI Taxonomy" id="2714943"/>
    <lineage>
        <taxon>Bacteria</taxon>
        <taxon>Pseudomonadati</taxon>
        <taxon>Pseudomonadota</taxon>
        <taxon>Alphaproteobacteria</taxon>
        <taxon>Sphingomonadales</taxon>
        <taxon>Sphingomonadaceae</taxon>
        <taxon>Sphingomonas</taxon>
    </lineage>
</organism>
<dbReference type="EMBL" id="CP049869">
    <property type="protein sequence ID" value="QIK78342.1"/>
    <property type="molecule type" value="Genomic_DNA"/>
</dbReference>
<dbReference type="AlphaFoldDB" id="A0A6G7YNM4"/>
<gene>
    <name evidence="1" type="ORF">G7077_04920</name>
</gene>
<keyword evidence="2" id="KW-1185">Reference proteome</keyword>
<dbReference type="KEGG" id="spii:G7077_04920"/>
<sequence>MTHSPAVERAFELARSGHYRSVAEILRRLSDDDRQALEQHLNIPDARRELILVCSDAWLSAR</sequence>
<name>A0A6G7YNM4_9SPHN</name>
<proteinExistence type="predicted"/>